<dbReference type="GO" id="GO:0016020">
    <property type="term" value="C:membrane"/>
    <property type="evidence" value="ECO:0007669"/>
    <property type="project" value="UniProtKB-SubCell"/>
</dbReference>
<feature type="transmembrane region" description="Helical" evidence="5">
    <location>
        <begin position="198"/>
        <end position="218"/>
    </location>
</feature>
<feature type="transmembrane region" description="Helical" evidence="5">
    <location>
        <begin position="100"/>
        <end position="120"/>
    </location>
</feature>
<evidence type="ECO:0008006" key="8">
    <source>
        <dbReference type="Google" id="ProtNLM"/>
    </source>
</evidence>
<feature type="transmembrane region" description="Helical" evidence="5">
    <location>
        <begin position="21"/>
        <end position="39"/>
    </location>
</feature>
<evidence type="ECO:0000256" key="3">
    <source>
        <dbReference type="ARBA" id="ARBA00022989"/>
    </source>
</evidence>
<evidence type="ECO:0000256" key="1">
    <source>
        <dbReference type="ARBA" id="ARBA00004141"/>
    </source>
</evidence>
<dbReference type="AlphaFoldDB" id="A0A8S1EIU4"/>
<keyword evidence="4 5" id="KW-0472">Membrane</keyword>
<dbReference type="EMBL" id="CADEPM010000002">
    <property type="protein sequence ID" value="CAB3400965.1"/>
    <property type="molecule type" value="Genomic_DNA"/>
</dbReference>
<dbReference type="PANTHER" id="PTHR23507">
    <property type="entry name" value="ZGC:174356"/>
    <property type="match status" value="1"/>
</dbReference>
<proteinExistence type="predicted"/>
<dbReference type="PANTHER" id="PTHR23507:SF11">
    <property type="entry name" value="SOLUTE CARRIER FAMILY RELATED"/>
    <property type="match status" value="1"/>
</dbReference>
<gene>
    <name evidence="6" type="ORF">CBOVIS_LOCUS3783</name>
</gene>
<keyword evidence="7" id="KW-1185">Reference proteome</keyword>
<organism evidence="6 7">
    <name type="scientific">Caenorhabditis bovis</name>
    <dbReference type="NCBI Taxonomy" id="2654633"/>
    <lineage>
        <taxon>Eukaryota</taxon>
        <taxon>Metazoa</taxon>
        <taxon>Ecdysozoa</taxon>
        <taxon>Nematoda</taxon>
        <taxon>Chromadorea</taxon>
        <taxon>Rhabditida</taxon>
        <taxon>Rhabditina</taxon>
        <taxon>Rhabditomorpha</taxon>
        <taxon>Rhabditoidea</taxon>
        <taxon>Rhabditidae</taxon>
        <taxon>Peloderinae</taxon>
        <taxon>Caenorhabditis</taxon>
    </lineage>
</organism>
<evidence type="ECO:0000313" key="6">
    <source>
        <dbReference type="EMBL" id="CAB3400965.1"/>
    </source>
</evidence>
<feature type="transmembrane region" description="Helical" evidence="5">
    <location>
        <begin position="73"/>
        <end position="93"/>
    </location>
</feature>
<dbReference type="Pfam" id="PF07690">
    <property type="entry name" value="MFS_1"/>
    <property type="match status" value="1"/>
</dbReference>
<evidence type="ECO:0000256" key="4">
    <source>
        <dbReference type="ARBA" id="ARBA00023136"/>
    </source>
</evidence>
<comment type="caution">
    <text evidence="6">The sequence shown here is derived from an EMBL/GenBank/DDBJ whole genome shotgun (WGS) entry which is preliminary data.</text>
</comment>
<feature type="transmembrane region" description="Helical" evidence="5">
    <location>
        <begin position="440"/>
        <end position="463"/>
    </location>
</feature>
<dbReference type="Gene3D" id="1.20.1250.20">
    <property type="entry name" value="MFS general substrate transporter like domains"/>
    <property type="match status" value="1"/>
</dbReference>
<dbReference type="InterPro" id="IPR011701">
    <property type="entry name" value="MFS"/>
</dbReference>
<sequence>MGFFKKVITFIKNLRITVEPLILILAACNTAIGIVSPGLKQAKMVRTYPAPPDLHGKALAKYYNKKMVMWDNYYEYVNLPIACVFGVVYGAYSDHRGRKLPLLIGIVSVLVSNLMNFLMYNEKTDLSLHYTYATAAVAGILGDFLLTMSCVNAYVADEFEDKIQLSYRMVVVSILFSFGSFLSSRFVRHLIDWTSKPVVMLIAEGGYLLSFVLALIILRQKPPRDRNALIKYEDNTSDVSQLPIETEESLAVLIKRSFLSLYDSAKIFVAPRDGHGRLFLYLCFGANFLDQFVWGEEKGLLGTYVRLPPFNWNTKTYASYRSWRPIVQIAGMTIGVTFFKRLCKLRDTVIIVFAILSMAGCVLMIGLAQASWMIFASLAPGSLHGLLNPMSYTFLSCIVETDEIGKVYAVSSIAQKLAGIAQSLVLQNIYIITVDWYQGFVWLLMALIAFIAAGVYSVVHIVAKKENIGS</sequence>
<comment type="subcellular location">
    <subcellularLocation>
        <location evidence="1">Membrane</location>
        <topology evidence="1">Multi-pass membrane protein</topology>
    </subcellularLocation>
</comment>
<accession>A0A8S1EIU4</accession>
<dbReference type="GO" id="GO:0022857">
    <property type="term" value="F:transmembrane transporter activity"/>
    <property type="evidence" value="ECO:0007669"/>
    <property type="project" value="InterPro"/>
</dbReference>
<keyword evidence="3 5" id="KW-1133">Transmembrane helix</keyword>
<dbReference type="InterPro" id="IPR036259">
    <property type="entry name" value="MFS_trans_sf"/>
</dbReference>
<dbReference type="SUPFAM" id="SSF103473">
    <property type="entry name" value="MFS general substrate transporter"/>
    <property type="match status" value="1"/>
</dbReference>
<reference evidence="6 7" key="1">
    <citation type="submission" date="2020-04" db="EMBL/GenBank/DDBJ databases">
        <authorList>
            <person name="Laetsch R D."/>
            <person name="Stevens L."/>
            <person name="Kumar S."/>
            <person name="Blaxter L. M."/>
        </authorList>
    </citation>
    <scope>NUCLEOTIDE SEQUENCE [LARGE SCALE GENOMIC DNA]</scope>
</reference>
<keyword evidence="2 5" id="KW-0812">Transmembrane</keyword>
<dbReference type="OrthoDB" id="3026777at2759"/>
<evidence type="ECO:0000256" key="2">
    <source>
        <dbReference type="ARBA" id="ARBA00022692"/>
    </source>
</evidence>
<dbReference type="Proteomes" id="UP000494206">
    <property type="component" value="Unassembled WGS sequence"/>
</dbReference>
<feature type="transmembrane region" description="Helical" evidence="5">
    <location>
        <begin position="132"/>
        <end position="155"/>
    </location>
</feature>
<feature type="transmembrane region" description="Helical" evidence="5">
    <location>
        <begin position="349"/>
        <end position="375"/>
    </location>
</feature>
<name>A0A8S1EIU4_9PELO</name>
<feature type="transmembrane region" description="Helical" evidence="5">
    <location>
        <begin position="167"/>
        <end position="186"/>
    </location>
</feature>
<evidence type="ECO:0000313" key="7">
    <source>
        <dbReference type="Proteomes" id="UP000494206"/>
    </source>
</evidence>
<evidence type="ECO:0000256" key="5">
    <source>
        <dbReference type="SAM" id="Phobius"/>
    </source>
</evidence>
<protein>
    <recommendedName>
        <fullName evidence="8">Major facilitator superfamily (MFS) profile domain-containing protein</fullName>
    </recommendedName>
</protein>